<gene>
    <name evidence="3" type="ORF">DF286_10020</name>
</gene>
<keyword evidence="4" id="KW-1185">Reference proteome</keyword>
<accession>A0A2U2J4C2</accession>
<evidence type="ECO:0000313" key="3">
    <source>
        <dbReference type="EMBL" id="PWG03162.1"/>
    </source>
</evidence>
<dbReference type="InterPro" id="IPR007349">
    <property type="entry name" value="DUF418"/>
</dbReference>
<organism evidence="3 4">
    <name type="scientific">Allosphingosinicella humi</name>
    <dbReference type="NCBI Taxonomy" id="2068657"/>
    <lineage>
        <taxon>Bacteria</taxon>
        <taxon>Pseudomonadati</taxon>
        <taxon>Pseudomonadota</taxon>
        <taxon>Alphaproteobacteria</taxon>
        <taxon>Sphingomonadales</taxon>
        <taxon>Sphingomonadaceae</taxon>
        <taxon>Allosphingosinicella</taxon>
    </lineage>
</organism>
<dbReference type="RefSeq" id="WP_109271301.1">
    <property type="nucleotide sequence ID" value="NZ_QFFF01000001.1"/>
</dbReference>
<feature type="transmembrane region" description="Helical" evidence="1">
    <location>
        <begin position="12"/>
        <end position="32"/>
    </location>
</feature>
<protein>
    <submittedName>
        <fullName evidence="3">DUF418 domain-containing protein</fullName>
    </submittedName>
</protein>
<dbReference type="Pfam" id="PF04235">
    <property type="entry name" value="DUF418"/>
    <property type="match status" value="1"/>
</dbReference>
<dbReference type="AlphaFoldDB" id="A0A2U2J4C2"/>
<sequence>MNATTAPRSRIATLDIVRGVAVMGILAMNIVAFSMPIEAYVNPAAFGMETSADFMAWLGSFVFIEGKMRGLFSFLFGASMLLVIQRAEAAGESARLVHLRRMGWLLAFGLLHYYLIWFGDILFSYAVIGMVAWLFRNLESEDLIKWAFWLILAQFAMMALTAWSFFEMREAATAPGASVELMGQWSAMKAEFAVPTATRLAETLALYRGDYAGIFQDRAVENGTFPIVGLVFFGSETLAYMLLGMAALESGFLKGEWSGRAYRRTAIIGFAIGVPAYAGLAWLLVADNYSVPMVVATVMAATVVFRPAMIYAIAAFIIILTRRGGALIDRIAAAGRAAFTNYLGTSLVMTTLFYGYGFGLYGTMGRAELWLIVVAMWAVMLLWSKPWLDRYRYGPFEWLWRTLARGTPQPMRKRAAI</sequence>
<dbReference type="EMBL" id="QFFF01000001">
    <property type="protein sequence ID" value="PWG03162.1"/>
    <property type="molecule type" value="Genomic_DNA"/>
</dbReference>
<evidence type="ECO:0000313" key="4">
    <source>
        <dbReference type="Proteomes" id="UP000245916"/>
    </source>
</evidence>
<keyword evidence="1" id="KW-0472">Membrane</keyword>
<evidence type="ECO:0000256" key="1">
    <source>
        <dbReference type="SAM" id="Phobius"/>
    </source>
</evidence>
<feature type="transmembrane region" description="Helical" evidence="1">
    <location>
        <begin position="291"/>
        <end position="320"/>
    </location>
</feature>
<keyword evidence="1" id="KW-1133">Transmembrane helix</keyword>
<dbReference type="PANTHER" id="PTHR30590">
    <property type="entry name" value="INNER MEMBRANE PROTEIN"/>
    <property type="match status" value="1"/>
</dbReference>
<dbReference type="PANTHER" id="PTHR30590:SF2">
    <property type="entry name" value="INNER MEMBRANE PROTEIN"/>
    <property type="match status" value="1"/>
</dbReference>
<evidence type="ECO:0000259" key="2">
    <source>
        <dbReference type="Pfam" id="PF04235"/>
    </source>
</evidence>
<name>A0A2U2J4C2_9SPHN</name>
<proteinExistence type="predicted"/>
<feature type="transmembrane region" description="Helical" evidence="1">
    <location>
        <begin position="265"/>
        <end position="285"/>
    </location>
</feature>
<feature type="transmembrane region" description="Helical" evidence="1">
    <location>
        <begin position="367"/>
        <end position="383"/>
    </location>
</feature>
<comment type="caution">
    <text evidence="3">The sequence shown here is derived from an EMBL/GenBank/DDBJ whole genome shotgun (WGS) entry which is preliminary data.</text>
</comment>
<feature type="transmembrane region" description="Helical" evidence="1">
    <location>
        <begin position="341"/>
        <end position="361"/>
    </location>
</feature>
<feature type="transmembrane region" description="Helical" evidence="1">
    <location>
        <begin position="71"/>
        <end position="91"/>
    </location>
</feature>
<dbReference type="InterPro" id="IPR052529">
    <property type="entry name" value="Bact_Transport_Assoc"/>
</dbReference>
<keyword evidence="1" id="KW-0812">Transmembrane</keyword>
<reference evidence="3 4" key="1">
    <citation type="submission" date="2018-05" db="EMBL/GenBank/DDBJ databases">
        <title>Genome of Sphingosinicella humi QZX222.</title>
        <authorList>
            <person name="Qiao Z."/>
            <person name="Wang G."/>
        </authorList>
    </citation>
    <scope>NUCLEOTIDE SEQUENCE [LARGE SCALE GENOMIC DNA]</scope>
    <source>
        <strain evidence="3 4">QZX222</strain>
    </source>
</reference>
<dbReference type="Proteomes" id="UP000245916">
    <property type="component" value="Unassembled WGS sequence"/>
</dbReference>
<dbReference type="OrthoDB" id="9807744at2"/>
<feature type="transmembrane region" description="Helical" evidence="1">
    <location>
        <begin position="111"/>
        <end position="135"/>
    </location>
</feature>
<feature type="transmembrane region" description="Helical" evidence="1">
    <location>
        <begin position="147"/>
        <end position="166"/>
    </location>
</feature>
<feature type="domain" description="DUF418" evidence="2">
    <location>
        <begin position="250"/>
        <end position="406"/>
    </location>
</feature>